<accession>A0AAD7DG39</accession>
<proteinExistence type="predicted"/>
<comment type="caution">
    <text evidence="2">The sequence shown here is derived from an EMBL/GenBank/DDBJ whole genome shotgun (WGS) entry which is preliminary data.</text>
</comment>
<feature type="non-terminal residue" evidence="2">
    <location>
        <position position="1"/>
    </location>
</feature>
<evidence type="ECO:0000259" key="1">
    <source>
        <dbReference type="Pfam" id="PF20231"/>
    </source>
</evidence>
<dbReference type="EMBL" id="JARKIE010000062">
    <property type="protein sequence ID" value="KAJ7690873.1"/>
    <property type="molecule type" value="Genomic_DNA"/>
</dbReference>
<evidence type="ECO:0000313" key="3">
    <source>
        <dbReference type="Proteomes" id="UP001221757"/>
    </source>
</evidence>
<feature type="domain" description="DUF6589" evidence="1">
    <location>
        <begin position="1"/>
        <end position="65"/>
    </location>
</feature>
<dbReference type="InterPro" id="IPR046496">
    <property type="entry name" value="DUF6589"/>
</dbReference>
<protein>
    <recommendedName>
        <fullName evidence="1">DUF6589 domain-containing protein</fullName>
    </recommendedName>
</protein>
<dbReference type="Pfam" id="PF20231">
    <property type="entry name" value="DUF6589"/>
    <property type="match status" value="1"/>
</dbReference>
<keyword evidence="3" id="KW-1185">Reference proteome</keyword>
<feature type="non-terminal residue" evidence="2">
    <location>
        <position position="65"/>
    </location>
</feature>
<name>A0AAD7DG39_MYCRO</name>
<evidence type="ECO:0000313" key="2">
    <source>
        <dbReference type="EMBL" id="KAJ7690873.1"/>
    </source>
</evidence>
<gene>
    <name evidence="2" type="ORF">B0H17DRAFT_856230</name>
</gene>
<reference evidence="2" key="1">
    <citation type="submission" date="2023-03" db="EMBL/GenBank/DDBJ databases">
        <title>Massive genome expansion in bonnet fungi (Mycena s.s.) driven by repeated elements and novel gene families across ecological guilds.</title>
        <authorList>
            <consortium name="Lawrence Berkeley National Laboratory"/>
            <person name="Harder C.B."/>
            <person name="Miyauchi S."/>
            <person name="Viragh M."/>
            <person name="Kuo A."/>
            <person name="Thoen E."/>
            <person name="Andreopoulos B."/>
            <person name="Lu D."/>
            <person name="Skrede I."/>
            <person name="Drula E."/>
            <person name="Henrissat B."/>
            <person name="Morin E."/>
            <person name="Kohler A."/>
            <person name="Barry K."/>
            <person name="LaButti K."/>
            <person name="Morin E."/>
            <person name="Salamov A."/>
            <person name="Lipzen A."/>
            <person name="Mereny Z."/>
            <person name="Hegedus B."/>
            <person name="Baldrian P."/>
            <person name="Stursova M."/>
            <person name="Weitz H."/>
            <person name="Taylor A."/>
            <person name="Grigoriev I.V."/>
            <person name="Nagy L.G."/>
            <person name="Martin F."/>
            <person name="Kauserud H."/>
        </authorList>
    </citation>
    <scope>NUCLEOTIDE SEQUENCE</scope>
    <source>
        <strain evidence="2">CBHHK067</strain>
    </source>
</reference>
<organism evidence="2 3">
    <name type="scientific">Mycena rosella</name>
    <name type="common">Pink bonnet</name>
    <name type="synonym">Agaricus rosellus</name>
    <dbReference type="NCBI Taxonomy" id="1033263"/>
    <lineage>
        <taxon>Eukaryota</taxon>
        <taxon>Fungi</taxon>
        <taxon>Dikarya</taxon>
        <taxon>Basidiomycota</taxon>
        <taxon>Agaricomycotina</taxon>
        <taxon>Agaricomycetes</taxon>
        <taxon>Agaricomycetidae</taxon>
        <taxon>Agaricales</taxon>
        <taxon>Marasmiineae</taxon>
        <taxon>Mycenaceae</taxon>
        <taxon>Mycena</taxon>
    </lineage>
</organism>
<dbReference type="AlphaFoldDB" id="A0AAD7DG39"/>
<sequence>DDINANTRKLVRDLLHVAEVTRAISARDFGRVEDLGNLAMIFRGAGSKSYCTEILYFIHNLKYVW</sequence>
<dbReference type="Proteomes" id="UP001221757">
    <property type="component" value="Unassembled WGS sequence"/>
</dbReference>